<keyword evidence="3" id="KW-1185">Reference proteome</keyword>
<organism evidence="2 3">
    <name type="scientific">Mycena indigotica</name>
    <dbReference type="NCBI Taxonomy" id="2126181"/>
    <lineage>
        <taxon>Eukaryota</taxon>
        <taxon>Fungi</taxon>
        <taxon>Dikarya</taxon>
        <taxon>Basidiomycota</taxon>
        <taxon>Agaricomycotina</taxon>
        <taxon>Agaricomycetes</taxon>
        <taxon>Agaricomycetidae</taxon>
        <taxon>Agaricales</taxon>
        <taxon>Marasmiineae</taxon>
        <taxon>Mycenaceae</taxon>
        <taxon>Mycena</taxon>
    </lineage>
</organism>
<dbReference type="PANTHER" id="PTHR41390:SF1">
    <property type="entry name" value="NADH-UBIQUINONE OXIDOREDUCTASE 213 KDA SUBUNIT"/>
    <property type="match status" value="1"/>
</dbReference>
<evidence type="ECO:0000256" key="1">
    <source>
        <dbReference type="SAM" id="Phobius"/>
    </source>
</evidence>
<keyword evidence="1" id="KW-0812">Transmembrane</keyword>
<name>A0A8H6S9P2_9AGAR</name>
<comment type="caution">
    <text evidence="2">The sequence shown here is derived from an EMBL/GenBank/DDBJ whole genome shotgun (WGS) entry which is preliminary data.</text>
</comment>
<accession>A0A8H6S9P2</accession>
<reference evidence="2" key="1">
    <citation type="submission" date="2020-05" db="EMBL/GenBank/DDBJ databases">
        <title>Mycena genomes resolve the evolution of fungal bioluminescence.</title>
        <authorList>
            <person name="Tsai I.J."/>
        </authorList>
    </citation>
    <scope>NUCLEOTIDE SEQUENCE</scope>
    <source>
        <strain evidence="2">171206Taipei</strain>
    </source>
</reference>
<dbReference type="Proteomes" id="UP000636479">
    <property type="component" value="Unassembled WGS sequence"/>
</dbReference>
<dbReference type="AlphaFoldDB" id="A0A8H6S9P2"/>
<evidence type="ECO:0000313" key="3">
    <source>
        <dbReference type="Proteomes" id="UP000636479"/>
    </source>
</evidence>
<keyword evidence="1" id="KW-0472">Membrane</keyword>
<feature type="transmembrane region" description="Helical" evidence="1">
    <location>
        <begin position="12"/>
        <end position="33"/>
    </location>
</feature>
<keyword evidence="1" id="KW-1133">Transmembrane helix</keyword>
<protein>
    <submittedName>
        <fullName evidence="2">WD-REPEATS-REGION domain-containing protein</fullName>
    </submittedName>
</protein>
<sequence>MGDEPNSRLWTVASGTFLAAFASTCLTGLYATFRSQPYARLATAAAFNSTVTAATFFSIREYLVIPARQQIQDSPPSPSELSWTDLRTHHLVDSGISGVVTGGLIRGLTAGRRVVLPAALTVGAVSLVLQGAYNELHVQRIKYIGNASRQPTVVPVVVEPDKRPLRQRMLEAVGIRTLSNEEILDKLKQERERHLARIAELEAELKTEK</sequence>
<dbReference type="GeneID" id="59349235"/>
<dbReference type="PANTHER" id="PTHR41390">
    <property type="entry name" value="CHROMOSOME 7, WHOLE GENOME SHOTGUN SEQUENCE"/>
    <property type="match status" value="1"/>
</dbReference>
<gene>
    <name evidence="2" type="ORF">MIND_01012400</name>
</gene>
<evidence type="ECO:0000313" key="2">
    <source>
        <dbReference type="EMBL" id="KAF7294750.1"/>
    </source>
</evidence>
<dbReference type="EMBL" id="JACAZF010000009">
    <property type="protein sequence ID" value="KAF7294750.1"/>
    <property type="molecule type" value="Genomic_DNA"/>
</dbReference>
<dbReference type="OrthoDB" id="3366659at2759"/>
<dbReference type="RefSeq" id="XP_037216113.1">
    <property type="nucleotide sequence ID" value="XM_037366719.1"/>
</dbReference>
<proteinExistence type="predicted"/>